<gene>
    <name evidence="1" type="ORF">METZ01_LOCUS238276</name>
</gene>
<proteinExistence type="predicted"/>
<dbReference type="EMBL" id="UINC01060675">
    <property type="protein sequence ID" value="SVB85422.1"/>
    <property type="molecule type" value="Genomic_DNA"/>
</dbReference>
<protein>
    <submittedName>
        <fullName evidence="1">Uncharacterized protein</fullName>
    </submittedName>
</protein>
<dbReference type="SUPFAM" id="SSF56219">
    <property type="entry name" value="DNase I-like"/>
    <property type="match status" value="1"/>
</dbReference>
<dbReference type="InterPro" id="IPR036691">
    <property type="entry name" value="Endo/exonu/phosph_ase_sf"/>
</dbReference>
<organism evidence="1">
    <name type="scientific">marine metagenome</name>
    <dbReference type="NCBI Taxonomy" id="408172"/>
    <lineage>
        <taxon>unclassified sequences</taxon>
        <taxon>metagenomes</taxon>
        <taxon>ecological metagenomes</taxon>
    </lineage>
</organism>
<evidence type="ECO:0000313" key="1">
    <source>
        <dbReference type="EMBL" id="SVB85422.1"/>
    </source>
</evidence>
<reference evidence="1" key="1">
    <citation type="submission" date="2018-05" db="EMBL/GenBank/DDBJ databases">
        <authorList>
            <person name="Lanie J.A."/>
            <person name="Ng W.-L."/>
            <person name="Kazmierczak K.M."/>
            <person name="Andrzejewski T.M."/>
            <person name="Davidsen T.M."/>
            <person name="Wayne K.J."/>
            <person name="Tettelin H."/>
            <person name="Glass J.I."/>
            <person name="Rusch D."/>
            <person name="Podicherti R."/>
            <person name="Tsui H.-C.T."/>
            <person name="Winkler M.E."/>
        </authorList>
    </citation>
    <scope>NUCLEOTIDE SEQUENCE</scope>
</reference>
<accession>A0A382HE41</accession>
<name>A0A382HE41_9ZZZZ</name>
<dbReference type="AlphaFoldDB" id="A0A382HE41"/>
<sequence>MQALIRGLDRDGSDLSPVDAQRLGERTYTTWRDTQGLFAPGRLDFLLVPDMGTTITNSFVFTTEDLNDEALARLGLEPDLSARLSDHLIVTADLRFD</sequence>